<protein>
    <submittedName>
        <fullName evidence="2">Uncharacterized protein</fullName>
    </submittedName>
</protein>
<sequence length="39" mass="4290">MPPSSYKTLWQRLAAIIVYSLAGYLAGKHGITLPPLNFT</sequence>
<feature type="transmembrane region" description="Helical" evidence="1">
    <location>
        <begin position="9"/>
        <end position="27"/>
    </location>
</feature>
<keyword evidence="1" id="KW-0812">Transmembrane</keyword>
<proteinExistence type="predicted"/>
<evidence type="ECO:0000256" key="1">
    <source>
        <dbReference type="SAM" id="Phobius"/>
    </source>
</evidence>
<organism evidence="2">
    <name type="scientific">Leviviridae sp</name>
    <dbReference type="NCBI Taxonomy" id="2027243"/>
    <lineage>
        <taxon>Viruses</taxon>
        <taxon>Riboviria</taxon>
        <taxon>Orthornavirae</taxon>
        <taxon>Lenarviricota</taxon>
        <taxon>Leviviricetes</taxon>
        <taxon>Norzivirales</taxon>
        <taxon>Fiersviridae</taxon>
    </lineage>
</organism>
<gene>
    <name evidence="2" type="ORF">H2RhizoLitter491115_000003</name>
</gene>
<reference evidence="2" key="1">
    <citation type="submission" date="2019-05" db="EMBL/GenBank/DDBJ databases">
        <title>Metatranscriptomic reconstruction reveals RNA viruses with the potential to shape carbon cycling in soil.</title>
        <authorList>
            <person name="Starr E.P."/>
            <person name="Nuccio E."/>
            <person name="Pett-Ridge J."/>
            <person name="Banfield J.F."/>
            <person name="Firestone M.K."/>
        </authorList>
    </citation>
    <scope>NUCLEOTIDE SEQUENCE</scope>
    <source>
        <strain evidence="2">H2_Rhizo_Litter_49_scaffold_1115</strain>
    </source>
</reference>
<accession>A0A514D1D7</accession>
<keyword evidence="1" id="KW-1133">Transmembrane helix</keyword>
<name>A0A514D1D7_9VIRU</name>
<dbReference type="EMBL" id="MN033362">
    <property type="protein sequence ID" value="QDH87420.1"/>
    <property type="molecule type" value="Genomic_RNA"/>
</dbReference>
<evidence type="ECO:0000313" key="2">
    <source>
        <dbReference type="EMBL" id="QDH87420.1"/>
    </source>
</evidence>
<keyword evidence="1" id="KW-0472">Membrane</keyword>